<dbReference type="Proteomes" id="UP001158730">
    <property type="component" value="Unassembled WGS sequence"/>
</dbReference>
<evidence type="ECO:0000256" key="1">
    <source>
        <dbReference type="ARBA" id="ARBA00010923"/>
    </source>
</evidence>
<dbReference type="EMBL" id="JAOBYN010000002">
    <property type="protein sequence ID" value="MDH1053616.1"/>
    <property type="molecule type" value="Genomic_DNA"/>
</dbReference>
<evidence type="ECO:0000256" key="4">
    <source>
        <dbReference type="SAM" id="Coils"/>
    </source>
</evidence>
<dbReference type="Gene3D" id="3.90.220.20">
    <property type="entry name" value="DNA methylase specificity domains"/>
    <property type="match status" value="2"/>
</dbReference>
<evidence type="ECO:0000256" key="3">
    <source>
        <dbReference type="ARBA" id="ARBA00023125"/>
    </source>
</evidence>
<dbReference type="GO" id="GO:0003677">
    <property type="term" value="F:DNA binding"/>
    <property type="evidence" value="ECO:0007669"/>
    <property type="project" value="UniProtKB-KW"/>
</dbReference>
<dbReference type="PANTHER" id="PTHR30408">
    <property type="entry name" value="TYPE-1 RESTRICTION ENZYME ECOKI SPECIFICITY PROTEIN"/>
    <property type="match status" value="1"/>
</dbReference>
<sequence>MAVKPGYKQTEVGVIPDDWDAKPIRDVCTLVNGRGFKPHEWQTSGLPIIRIQNLNGSDEFNFYAGKYNPKILIEPDQLLFAWSGSRGTSFGPHVWRGGRALLNYHTWKVVPNEATVNADYLLHALRQLTRFIEDRAHGASALVHTQKWEMEKFPIPVPATHLEQCAIATALSDMDALLGALERLLAKKRDLKQAAMQQLLTGQTRLPGFQGEWGIIQLGSLGTFLKGTGVKKDEAVSGDLPCIRYGEIYTHHHDVIRTFYSHISASVAAKATLLKTGDVLFAGSGETKKEIGKAVAFVHECEAFAGGDIVILRPAASDAKFLGYYLNSAQVQRQKASLGQGDAVVHISASALASIELTMPSLPEQTAIATVLSDMDAEIAVLEQRLAKTRALKQGMMQELLTGRTRLV</sequence>
<accession>A0AA42MZV4</accession>
<feature type="domain" description="Type I restriction modification DNA specificity" evidence="5">
    <location>
        <begin position="212"/>
        <end position="387"/>
    </location>
</feature>
<proteinExistence type="inferred from homology"/>
<dbReference type="GO" id="GO:0016787">
    <property type="term" value="F:hydrolase activity"/>
    <property type="evidence" value="ECO:0007669"/>
    <property type="project" value="UniProtKB-KW"/>
</dbReference>
<dbReference type="InterPro" id="IPR000055">
    <property type="entry name" value="Restrct_endonuc_typeI_TRD"/>
</dbReference>
<evidence type="ECO:0000313" key="6">
    <source>
        <dbReference type="EMBL" id="MDH1053616.1"/>
    </source>
</evidence>
<name>A0AA42MZV4_AQUAC</name>
<keyword evidence="6" id="KW-0255">Endonuclease</keyword>
<comment type="similarity">
    <text evidence="1">Belongs to the type-I restriction system S methylase family.</text>
</comment>
<dbReference type="EC" id="3.1.21.-" evidence="6"/>
<keyword evidence="2" id="KW-0680">Restriction system</keyword>
<dbReference type="InterPro" id="IPR052021">
    <property type="entry name" value="Type-I_RS_S_subunit"/>
</dbReference>
<dbReference type="Gene3D" id="1.10.287.1120">
    <property type="entry name" value="Bipartite methylase S protein"/>
    <property type="match status" value="1"/>
</dbReference>
<gene>
    <name evidence="6" type="ORF">N5C05_02450</name>
</gene>
<dbReference type="Pfam" id="PF01420">
    <property type="entry name" value="Methylase_S"/>
    <property type="match status" value="2"/>
</dbReference>
<protein>
    <submittedName>
        <fullName evidence="6">Restriction endonuclease subunit S</fullName>
        <ecNumber evidence="6">3.1.21.-</ecNumber>
    </submittedName>
</protein>
<dbReference type="SUPFAM" id="SSF116734">
    <property type="entry name" value="DNA methylase specificity domain"/>
    <property type="match status" value="2"/>
</dbReference>
<evidence type="ECO:0000259" key="5">
    <source>
        <dbReference type="Pfam" id="PF01420"/>
    </source>
</evidence>
<keyword evidence="6" id="KW-0540">Nuclease</keyword>
<dbReference type="RefSeq" id="WP_280052780.1">
    <property type="nucleotide sequence ID" value="NZ_JAOBYN010000002.1"/>
</dbReference>
<dbReference type="InterPro" id="IPR044946">
    <property type="entry name" value="Restrct_endonuc_typeI_TRD_sf"/>
</dbReference>
<dbReference type="PANTHER" id="PTHR30408:SF12">
    <property type="entry name" value="TYPE I RESTRICTION ENZYME MJAVIII SPECIFICITY SUBUNIT"/>
    <property type="match status" value="1"/>
</dbReference>
<comment type="caution">
    <text evidence="6">The sequence shown here is derived from an EMBL/GenBank/DDBJ whole genome shotgun (WGS) entry which is preliminary data.</text>
</comment>
<dbReference type="CDD" id="cd17254">
    <property type="entry name" value="RMtype1_S_FclI-TRD1-CR1_like"/>
    <property type="match status" value="1"/>
</dbReference>
<dbReference type="GO" id="GO:0009307">
    <property type="term" value="P:DNA restriction-modification system"/>
    <property type="evidence" value="ECO:0007669"/>
    <property type="project" value="UniProtKB-KW"/>
</dbReference>
<feature type="coiled-coil region" evidence="4">
    <location>
        <begin position="372"/>
        <end position="399"/>
    </location>
</feature>
<evidence type="ECO:0000256" key="2">
    <source>
        <dbReference type="ARBA" id="ARBA00022747"/>
    </source>
</evidence>
<evidence type="ECO:0000313" key="7">
    <source>
        <dbReference type="Proteomes" id="UP001158730"/>
    </source>
</evidence>
<reference evidence="6" key="1">
    <citation type="submission" date="2022-09" db="EMBL/GenBank/DDBJ databases">
        <title>Intensive care unit water sources are persistently colonized with multi-drug resistant bacteria and are the site of extensive horizontal gene transfer of antibiotic resistance genes.</title>
        <authorList>
            <person name="Diorio-Toth L."/>
        </authorList>
    </citation>
    <scope>NUCLEOTIDE SEQUENCE</scope>
    <source>
        <strain evidence="6">GD03990</strain>
    </source>
</reference>
<keyword evidence="6" id="KW-0378">Hydrolase</keyword>
<keyword evidence="3" id="KW-0238">DNA-binding</keyword>
<dbReference type="GO" id="GO:0004519">
    <property type="term" value="F:endonuclease activity"/>
    <property type="evidence" value="ECO:0007669"/>
    <property type="project" value="UniProtKB-KW"/>
</dbReference>
<keyword evidence="4" id="KW-0175">Coiled coil</keyword>
<dbReference type="AlphaFoldDB" id="A0AA42MZV4"/>
<organism evidence="6 7">
    <name type="scientific">Aquipseudomonas alcaligenes</name>
    <name type="common">Pseudomonas alcaligenes</name>
    <dbReference type="NCBI Taxonomy" id="43263"/>
    <lineage>
        <taxon>Bacteria</taxon>
        <taxon>Pseudomonadati</taxon>
        <taxon>Pseudomonadota</taxon>
        <taxon>Gammaproteobacteria</taxon>
        <taxon>Pseudomonadales</taxon>
        <taxon>Pseudomonadaceae</taxon>
        <taxon>Aquipseudomonas</taxon>
    </lineage>
</organism>
<dbReference type="CDD" id="cd17268">
    <property type="entry name" value="RMtype1_S_Ara36733I_TRD1-CR1_like"/>
    <property type="match status" value="1"/>
</dbReference>
<feature type="domain" description="Type I restriction modification DNA specificity" evidence="5">
    <location>
        <begin position="16"/>
        <end position="179"/>
    </location>
</feature>